<sequence length="164" mass="19656">MMECWKEGCKNKFKVFCRCVEPAWYSCKPHMLKHIQSPSIVEHKLEPLELKPNQEYKEALIEELHKLSKQLLEVKENLIKDTYKKIQELELSLIKQLKNIEKIRLNQVDLIRKIYSVKKLPKMNQNPLEKLLSLDPDSARKKLSEFGCSFNRSDFELKERWQNR</sequence>
<keyword evidence="3" id="KW-1185">Reference proteome</keyword>
<evidence type="ECO:0000256" key="1">
    <source>
        <dbReference type="SAM" id="Coils"/>
    </source>
</evidence>
<evidence type="ECO:0000313" key="3">
    <source>
        <dbReference type="Proteomes" id="UP001162131"/>
    </source>
</evidence>
<dbReference type="EMBL" id="CAJZBQ010000044">
    <property type="protein sequence ID" value="CAG9327941.1"/>
    <property type="molecule type" value="Genomic_DNA"/>
</dbReference>
<keyword evidence="1" id="KW-0175">Coiled coil</keyword>
<dbReference type="AlphaFoldDB" id="A0AAU9JNR6"/>
<comment type="caution">
    <text evidence="2">The sequence shown here is derived from an EMBL/GenBank/DDBJ whole genome shotgun (WGS) entry which is preliminary data.</text>
</comment>
<proteinExistence type="predicted"/>
<name>A0AAU9JNR6_9CILI</name>
<gene>
    <name evidence="2" type="ORF">BSTOLATCC_MIC44561</name>
</gene>
<dbReference type="Proteomes" id="UP001162131">
    <property type="component" value="Unassembled WGS sequence"/>
</dbReference>
<reference evidence="2" key="1">
    <citation type="submission" date="2021-09" db="EMBL/GenBank/DDBJ databases">
        <authorList>
            <consortium name="AG Swart"/>
            <person name="Singh M."/>
            <person name="Singh A."/>
            <person name="Seah K."/>
            <person name="Emmerich C."/>
        </authorList>
    </citation>
    <scope>NUCLEOTIDE SEQUENCE</scope>
    <source>
        <strain evidence="2">ATCC30299</strain>
    </source>
</reference>
<accession>A0AAU9JNR6</accession>
<protein>
    <submittedName>
        <fullName evidence="2">Uncharacterized protein</fullName>
    </submittedName>
</protein>
<evidence type="ECO:0000313" key="2">
    <source>
        <dbReference type="EMBL" id="CAG9327941.1"/>
    </source>
</evidence>
<feature type="coiled-coil region" evidence="1">
    <location>
        <begin position="57"/>
        <end position="106"/>
    </location>
</feature>
<organism evidence="2 3">
    <name type="scientific">Blepharisma stoltei</name>
    <dbReference type="NCBI Taxonomy" id="1481888"/>
    <lineage>
        <taxon>Eukaryota</taxon>
        <taxon>Sar</taxon>
        <taxon>Alveolata</taxon>
        <taxon>Ciliophora</taxon>
        <taxon>Postciliodesmatophora</taxon>
        <taxon>Heterotrichea</taxon>
        <taxon>Heterotrichida</taxon>
        <taxon>Blepharismidae</taxon>
        <taxon>Blepharisma</taxon>
    </lineage>
</organism>